<feature type="domain" description="HTH araC/xylS-type" evidence="4">
    <location>
        <begin position="72"/>
        <end position="173"/>
    </location>
</feature>
<evidence type="ECO:0000256" key="1">
    <source>
        <dbReference type="ARBA" id="ARBA00023015"/>
    </source>
</evidence>
<keyword evidence="1" id="KW-0805">Transcription regulation</keyword>
<keyword evidence="3" id="KW-0804">Transcription</keyword>
<dbReference type="PROSITE" id="PS01124">
    <property type="entry name" value="HTH_ARAC_FAMILY_2"/>
    <property type="match status" value="1"/>
</dbReference>
<evidence type="ECO:0000313" key="5">
    <source>
        <dbReference type="EMBL" id="SHH69495.1"/>
    </source>
</evidence>
<dbReference type="SUPFAM" id="SSF46689">
    <property type="entry name" value="Homeodomain-like"/>
    <property type="match status" value="1"/>
</dbReference>
<keyword evidence="6" id="KW-1185">Reference proteome</keyword>
<dbReference type="RefSeq" id="WP_073119967.1">
    <property type="nucleotide sequence ID" value="NZ_BMEN01000003.1"/>
</dbReference>
<dbReference type="Proteomes" id="UP000184109">
    <property type="component" value="Unassembled WGS sequence"/>
</dbReference>
<dbReference type="EMBL" id="FQXQ01000003">
    <property type="protein sequence ID" value="SHH69495.1"/>
    <property type="molecule type" value="Genomic_DNA"/>
</dbReference>
<evidence type="ECO:0000313" key="6">
    <source>
        <dbReference type="Proteomes" id="UP000184109"/>
    </source>
</evidence>
<organism evidence="5 6">
    <name type="scientific">Wenyingzhuangia marina</name>
    <dbReference type="NCBI Taxonomy" id="1195760"/>
    <lineage>
        <taxon>Bacteria</taxon>
        <taxon>Pseudomonadati</taxon>
        <taxon>Bacteroidota</taxon>
        <taxon>Flavobacteriia</taxon>
        <taxon>Flavobacteriales</taxon>
        <taxon>Flavobacteriaceae</taxon>
        <taxon>Wenyingzhuangia</taxon>
    </lineage>
</organism>
<dbReference type="AlphaFoldDB" id="A0A1M5V2L5"/>
<keyword evidence="2 5" id="KW-0238">DNA-binding</keyword>
<evidence type="ECO:0000256" key="2">
    <source>
        <dbReference type="ARBA" id="ARBA00023125"/>
    </source>
</evidence>
<accession>A0A1M5V2L5</accession>
<dbReference type="InterPro" id="IPR018060">
    <property type="entry name" value="HTH_AraC"/>
</dbReference>
<protein>
    <submittedName>
        <fullName evidence="5">AraC-type DNA-binding protein</fullName>
    </submittedName>
</protein>
<dbReference type="GO" id="GO:0003700">
    <property type="term" value="F:DNA-binding transcription factor activity"/>
    <property type="evidence" value="ECO:0007669"/>
    <property type="project" value="InterPro"/>
</dbReference>
<name>A0A1M5V2L5_9FLAO</name>
<evidence type="ECO:0000256" key="3">
    <source>
        <dbReference type="ARBA" id="ARBA00023163"/>
    </source>
</evidence>
<reference evidence="6" key="1">
    <citation type="submission" date="2016-11" db="EMBL/GenBank/DDBJ databases">
        <authorList>
            <person name="Varghese N."/>
            <person name="Submissions S."/>
        </authorList>
    </citation>
    <scope>NUCLEOTIDE SEQUENCE [LARGE SCALE GENOMIC DNA]</scope>
    <source>
        <strain evidence="6">DSM 100572</strain>
    </source>
</reference>
<dbReference type="PANTHER" id="PTHR43280">
    <property type="entry name" value="ARAC-FAMILY TRANSCRIPTIONAL REGULATOR"/>
    <property type="match status" value="1"/>
</dbReference>
<evidence type="ECO:0000259" key="4">
    <source>
        <dbReference type="PROSITE" id="PS01124"/>
    </source>
</evidence>
<gene>
    <name evidence="5" type="ORF">SAMN05444281_1455</name>
</gene>
<dbReference type="SMART" id="SM00342">
    <property type="entry name" value="HTH_ARAC"/>
    <property type="match status" value="1"/>
</dbReference>
<dbReference type="PANTHER" id="PTHR43280:SF30">
    <property type="entry name" value="MMSAB OPERON REGULATORY PROTEIN"/>
    <property type="match status" value="1"/>
</dbReference>
<dbReference type="Pfam" id="PF12833">
    <property type="entry name" value="HTH_18"/>
    <property type="match status" value="1"/>
</dbReference>
<proteinExistence type="predicted"/>
<dbReference type="GO" id="GO:0043565">
    <property type="term" value="F:sequence-specific DNA binding"/>
    <property type="evidence" value="ECO:0007669"/>
    <property type="project" value="InterPro"/>
</dbReference>
<dbReference type="STRING" id="1195760.SAMN05444281_1455"/>
<dbReference type="InterPro" id="IPR009057">
    <property type="entry name" value="Homeodomain-like_sf"/>
</dbReference>
<sequence>MKKHLYIKNMVCDRCKSTLKNEIEKLGINIHRLELGEIVIDEVESSVLAQIENAIKVNGFELVKEESDLLIEQVKAILIERLDKGIDTNLSEEIALKLHKDYSWVSKLFSKKMGMTIEKFFIHLKIEKAKEYLQLSDLNFSEIAYSLDYKSSSHLAKQFKSVTGMSMSEYKNSKQWNRKDFDKII</sequence>
<dbReference type="Gene3D" id="1.10.10.60">
    <property type="entry name" value="Homeodomain-like"/>
    <property type="match status" value="1"/>
</dbReference>